<evidence type="ECO:0000313" key="4">
    <source>
        <dbReference type="EMBL" id="GEC10547.1"/>
    </source>
</evidence>
<name>A0A4Y3VUK4_9ACTN</name>
<keyword evidence="5" id="KW-1185">Reference proteome</keyword>
<gene>
    <name evidence="4" type="ORF">SSP24_82020</name>
</gene>
<dbReference type="Pfam" id="PF00246">
    <property type="entry name" value="Peptidase_M14"/>
    <property type="match status" value="1"/>
</dbReference>
<dbReference type="AlphaFoldDB" id="A0A4Y3VUK4"/>
<dbReference type="InterPro" id="IPR050821">
    <property type="entry name" value="Cytosolic_carboxypeptidase"/>
</dbReference>
<dbReference type="Gene3D" id="3.40.630.10">
    <property type="entry name" value="Zn peptidases"/>
    <property type="match status" value="1"/>
</dbReference>
<feature type="active site" description="Proton donor/acceptor" evidence="2">
    <location>
        <position position="353"/>
    </location>
</feature>
<dbReference type="OrthoDB" id="5490902at2"/>
<evidence type="ECO:0000259" key="3">
    <source>
        <dbReference type="PROSITE" id="PS52035"/>
    </source>
</evidence>
<comment type="caution">
    <text evidence="4">The sequence shown here is derived from an EMBL/GenBank/DDBJ whole genome shotgun (WGS) entry which is preliminary data.</text>
</comment>
<dbReference type="RefSeq" id="WP_141316161.1">
    <property type="nucleotide sequence ID" value="NZ_BJND01000119.1"/>
</dbReference>
<feature type="domain" description="Peptidase M14" evidence="3">
    <location>
        <begin position="84"/>
        <end position="379"/>
    </location>
</feature>
<sequence length="384" mass="43273">MPDRSGFETTVSHTGFTSFSCRFSGFDEATATLHVELIEQGRYGYPHWFEFEFDLDCLPMSPPDVITVSLGNAGASQYRNGWPGYRPYVERAKGWIRLDEGGTYQDGVFQFRVPLVGRRLRVAWYEPYDLNRMHRAVLGNAHEDTVRVTMEDDGFVCVEAGDPALPAVVLIARQHPGEVISSFFAEGLLDTLLAREGVGSEFFAQHSLVVIPIMNTGGVRRQLHRMDEAGIDYNRTWGERSAPTPVTRVRKLLEDGRSIRLFADIHGDEVSQVSYISYQFGRGTGDRDREPLTGFLSQLTDNCGHPVHVWETPSFARRFARALVRQRRLLIRPGLMADRYVARTLPCLSLTYELSAAEVTPDEAIRQGRRFATALAEMALHRVG</sequence>
<dbReference type="GO" id="GO:0004181">
    <property type="term" value="F:metallocarboxypeptidase activity"/>
    <property type="evidence" value="ECO:0007669"/>
    <property type="project" value="InterPro"/>
</dbReference>
<dbReference type="InterPro" id="IPR040626">
    <property type="entry name" value="Pepdidase_M14_N"/>
</dbReference>
<organism evidence="4 5">
    <name type="scientific">Streptomyces spinoverrucosus</name>
    <dbReference type="NCBI Taxonomy" id="284043"/>
    <lineage>
        <taxon>Bacteria</taxon>
        <taxon>Bacillati</taxon>
        <taxon>Actinomycetota</taxon>
        <taxon>Actinomycetes</taxon>
        <taxon>Kitasatosporales</taxon>
        <taxon>Streptomycetaceae</taxon>
        <taxon>Streptomyces</taxon>
    </lineage>
</organism>
<evidence type="ECO:0000256" key="1">
    <source>
        <dbReference type="ARBA" id="ARBA00001947"/>
    </source>
</evidence>
<dbReference type="SUPFAM" id="SSF53187">
    <property type="entry name" value="Zn-dependent exopeptidases"/>
    <property type="match status" value="1"/>
</dbReference>
<dbReference type="PROSITE" id="PS51257">
    <property type="entry name" value="PROKAR_LIPOPROTEIN"/>
    <property type="match status" value="1"/>
</dbReference>
<dbReference type="PROSITE" id="PS52035">
    <property type="entry name" value="PEPTIDASE_M14"/>
    <property type="match status" value="1"/>
</dbReference>
<evidence type="ECO:0000256" key="2">
    <source>
        <dbReference type="PROSITE-ProRule" id="PRU01379"/>
    </source>
</evidence>
<comment type="cofactor">
    <cofactor evidence="1">
        <name>Zn(2+)</name>
        <dbReference type="ChEBI" id="CHEBI:29105"/>
    </cofactor>
</comment>
<dbReference type="Gene3D" id="2.60.40.3120">
    <property type="match status" value="1"/>
</dbReference>
<reference evidence="4 5" key="1">
    <citation type="submission" date="2019-06" db="EMBL/GenBank/DDBJ databases">
        <title>Whole genome shotgun sequence of Streptomyces spinoverrucosus NBRC 14228.</title>
        <authorList>
            <person name="Hosoyama A."/>
            <person name="Uohara A."/>
            <person name="Ohji S."/>
            <person name="Ichikawa N."/>
        </authorList>
    </citation>
    <scope>NUCLEOTIDE SEQUENCE [LARGE SCALE GENOMIC DNA]</scope>
    <source>
        <strain evidence="4 5">NBRC 14228</strain>
    </source>
</reference>
<dbReference type="Proteomes" id="UP000317881">
    <property type="component" value="Unassembled WGS sequence"/>
</dbReference>
<dbReference type="PANTHER" id="PTHR12756:SF11">
    <property type="entry name" value="CYTOSOLIC CARBOXYPEPTIDASE 1"/>
    <property type="match status" value="1"/>
</dbReference>
<proteinExistence type="inferred from homology"/>
<dbReference type="Pfam" id="PF18027">
    <property type="entry name" value="Pepdidase_M14_N"/>
    <property type="match status" value="1"/>
</dbReference>
<accession>A0A4Y3VUK4</accession>
<dbReference type="PANTHER" id="PTHR12756">
    <property type="entry name" value="CYTOSOLIC CARBOXYPEPTIDASE"/>
    <property type="match status" value="1"/>
</dbReference>
<dbReference type="GO" id="GO:0006508">
    <property type="term" value="P:proteolysis"/>
    <property type="evidence" value="ECO:0007669"/>
    <property type="project" value="InterPro"/>
</dbReference>
<dbReference type="GO" id="GO:0008270">
    <property type="term" value="F:zinc ion binding"/>
    <property type="evidence" value="ECO:0007669"/>
    <property type="project" value="InterPro"/>
</dbReference>
<dbReference type="InterPro" id="IPR000834">
    <property type="entry name" value="Peptidase_M14"/>
</dbReference>
<comment type="similarity">
    <text evidence="2">Belongs to the peptidase M14 family.</text>
</comment>
<dbReference type="EMBL" id="BJND01000119">
    <property type="protein sequence ID" value="GEC10547.1"/>
    <property type="molecule type" value="Genomic_DNA"/>
</dbReference>
<evidence type="ECO:0000313" key="5">
    <source>
        <dbReference type="Proteomes" id="UP000317881"/>
    </source>
</evidence>
<protein>
    <recommendedName>
        <fullName evidence="3">Peptidase M14 domain-containing protein</fullName>
    </recommendedName>
</protein>